<dbReference type="Pfam" id="PF12937">
    <property type="entry name" value="F-box-like"/>
    <property type="match status" value="1"/>
</dbReference>
<feature type="compositionally biased region" description="Basic and acidic residues" evidence="1">
    <location>
        <begin position="510"/>
        <end position="522"/>
    </location>
</feature>
<evidence type="ECO:0000313" key="3">
    <source>
        <dbReference type="EMBL" id="KZV99792.1"/>
    </source>
</evidence>
<gene>
    <name evidence="3" type="ORF">EXIGLDRAFT_762254</name>
</gene>
<dbReference type="SMART" id="SM00256">
    <property type="entry name" value="FBOX"/>
    <property type="match status" value="1"/>
</dbReference>
<dbReference type="PROSITE" id="PS50181">
    <property type="entry name" value="FBOX"/>
    <property type="match status" value="1"/>
</dbReference>
<protein>
    <recommendedName>
        <fullName evidence="2">F-box domain-containing protein</fullName>
    </recommendedName>
</protein>
<dbReference type="Proteomes" id="UP000077266">
    <property type="component" value="Unassembled WGS sequence"/>
</dbReference>
<dbReference type="InterPro" id="IPR001810">
    <property type="entry name" value="F-box_dom"/>
</dbReference>
<dbReference type="Gene3D" id="1.20.1280.50">
    <property type="match status" value="1"/>
</dbReference>
<dbReference type="STRING" id="1314781.A0A165MUT9"/>
<accession>A0A165MUT9</accession>
<dbReference type="OrthoDB" id="3266451at2759"/>
<evidence type="ECO:0000256" key="1">
    <source>
        <dbReference type="SAM" id="MobiDB-lite"/>
    </source>
</evidence>
<dbReference type="EMBL" id="KV425906">
    <property type="protein sequence ID" value="KZV99792.1"/>
    <property type="molecule type" value="Genomic_DNA"/>
</dbReference>
<dbReference type="SUPFAM" id="SSF81383">
    <property type="entry name" value="F-box domain"/>
    <property type="match status" value="1"/>
</dbReference>
<feature type="domain" description="F-box" evidence="2">
    <location>
        <begin position="26"/>
        <end position="73"/>
    </location>
</feature>
<feature type="region of interest" description="Disordered" evidence="1">
    <location>
        <begin position="509"/>
        <end position="538"/>
    </location>
</feature>
<keyword evidence="4" id="KW-1185">Reference proteome</keyword>
<dbReference type="InParanoid" id="A0A165MUT9"/>
<dbReference type="AlphaFoldDB" id="A0A165MUT9"/>
<reference evidence="3 4" key="1">
    <citation type="journal article" date="2016" name="Mol. Biol. Evol.">
        <title>Comparative Genomics of Early-Diverging Mushroom-Forming Fungi Provides Insights into the Origins of Lignocellulose Decay Capabilities.</title>
        <authorList>
            <person name="Nagy L.G."/>
            <person name="Riley R."/>
            <person name="Tritt A."/>
            <person name="Adam C."/>
            <person name="Daum C."/>
            <person name="Floudas D."/>
            <person name="Sun H."/>
            <person name="Yadav J.S."/>
            <person name="Pangilinan J."/>
            <person name="Larsson K.H."/>
            <person name="Matsuura K."/>
            <person name="Barry K."/>
            <person name="Labutti K."/>
            <person name="Kuo R."/>
            <person name="Ohm R.A."/>
            <person name="Bhattacharya S.S."/>
            <person name="Shirouzu T."/>
            <person name="Yoshinaga Y."/>
            <person name="Martin F.M."/>
            <person name="Grigoriev I.V."/>
            <person name="Hibbett D.S."/>
        </authorList>
    </citation>
    <scope>NUCLEOTIDE SEQUENCE [LARGE SCALE GENOMIC DNA]</scope>
    <source>
        <strain evidence="3 4">HHB12029</strain>
    </source>
</reference>
<organism evidence="3 4">
    <name type="scientific">Exidia glandulosa HHB12029</name>
    <dbReference type="NCBI Taxonomy" id="1314781"/>
    <lineage>
        <taxon>Eukaryota</taxon>
        <taxon>Fungi</taxon>
        <taxon>Dikarya</taxon>
        <taxon>Basidiomycota</taxon>
        <taxon>Agaricomycotina</taxon>
        <taxon>Agaricomycetes</taxon>
        <taxon>Auriculariales</taxon>
        <taxon>Exidiaceae</taxon>
        <taxon>Exidia</taxon>
    </lineage>
</organism>
<name>A0A165MUT9_EXIGL</name>
<dbReference type="InterPro" id="IPR036047">
    <property type="entry name" value="F-box-like_dom_sf"/>
</dbReference>
<sequence length="557" mass="62552">MISLREAVLAHLDSVHNRLRLSIGCYARVNQLPVDVLLQVFAALSTKELVKATHVCYHWRHLALNTPTLWAASLHVTTTRNDMLNDLLPRSAASPLDVRLEEPHGFSPTLRRALRLLNQHTHRMRSLELEAVSPENGKHLHYRKERYFALHLNLGVPSLTTLHITWQRPEWGTHRDDLRHALSIAVPTSEAPTAGAFASLHEVTLHGAFYDIDFLLLCSRLSALDVEIPLSFTLSSLLCVITGNPALQSLKLLFSDTGSREIAATHDPWEDIPKDKAVSQCGVLGAALRNVSLAGGGRLRDSVVYVQTVLFSVFDTNEIDRITGILSTDLDRASFFAPVQPPTGLELIEDRLILTGMRGYQRSLQGEEHDLDSELLRLPHSFEHLVVLNLPVGLWIDVPTTLRALETLQISGTLAHLLQPQLQISRGYPSLRAVTFNLLTLPMRRGVPRESLILILGLLSAFVGVRITQYRRPLECLTIITPARNQRELRVATPGFPVAAIKIVPSPHPAADDPWRSARVMDDSEDESRRRRGMHEWMENRRSLNEAERLRELEESD</sequence>
<evidence type="ECO:0000313" key="4">
    <source>
        <dbReference type="Proteomes" id="UP000077266"/>
    </source>
</evidence>
<evidence type="ECO:0000259" key="2">
    <source>
        <dbReference type="PROSITE" id="PS50181"/>
    </source>
</evidence>
<proteinExistence type="predicted"/>